<sequence length="143" mass="16287">MLKARSGWPIPVSGVRTVGPEKGRLRCVELDNPGARVWVQDIEDGSWTTESVRYANLERLATRGHMLRMPHSRSLGDGLYELRFTCESVSRRITYSFDADRSAVTLTTFRKQRQNERAEVLRARRAQAARRDGGRAKKEGKGR</sequence>
<evidence type="ECO:0000256" key="1">
    <source>
        <dbReference type="SAM" id="MobiDB-lite"/>
    </source>
</evidence>
<feature type="region of interest" description="Disordered" evidence="1">
    <location>
        <begin position="120"/>
        <end position="143"/>
    </location>
</feature>
<dbReference type="AlphaFoldDB" id="K6XBF7"/>
<evidence type="ECO:0000313" key="2">
    <source>
        <dbReference type="EMBL" id="GAB96159.1"/>
    </source>
</evidence>
<keyword evidence="3" id="KW-1185">Reference proteome</keyword>
<name>K6XBF7_9MICO</name>
<dbReference type="Pfam" id="PF05973">
    <property type="entry name" value="Gp49"/>
    <property type="match status" value="1"/>
</dbReference>
<dbReference type="STRING" id="1184609.KILIM_032_00450"/>
<dbReference type="InterPro" id="IPR009241">
    <property type="entry name" value="HigB-like"/>
</dbReference>
<organism evidence="2 3">
    <name type="scientific">Kineosphaera limosa NBRC 100340</name>
    <dbReference type="NCBI Taxonomy" id="1184609"/>
    <lineage>
        <taxon>Bacteria</taxon>
        <taxon>Bacillati</taxon>
        <taxon>Actinomycetota</taxon>
        <taxon>Actinomycetes</taxon>
        <taxon>Micrococcales</taxon>
        <taxon>Dermatophilaceae</taxon>
        <taxon>Kineosphaera</taxon>
    </lineage>
</organism>
<feature type="compositionally biased region" description="Basic and acidic residues" evidence="1">
    <location>
        <begin position="129"/>
        <end position="143"/>
    </location>
</feature>
<proteinExistence type="predicted"/>
<reference evidence="2 3" key="1">
    <citation type="submission" date="2012-08" db="EMBL/GenBank/DDBJ databases">
        <title>Whole genome shotgun sequence of Kineosphaera limosa NBRC 100340.</title>
        <authorList>
            <person name="Yoshida I."/>
            <person name="Isaki S."/>
            <person name="Hosoyama A."/>
            <person name="Tsuchikane K."/>
            <person name="Katsumata H."/>
            <person name="Ando Y."/>
            <person name="Ohji S."/>
            <person name="Hamada M."/>
            <person name="Tamura T."/>
            <person name="Yamazoe A."/>
            <person name="Yamazaki S."/>
            <person name="Fujita N."/>
        </authorList>
    </citation>
    <scope>NUCLEOTIDE SEQUENCE [LARGE SCALE GENOMIC DNA]</scope>
    <source>
        <strain evidence="2 3">NBRC 100340</strain>
    </source>
</reference>
<dbReference type="EMBL" id="BAHD01000032">
    <property type="protein sequence ID" value="GAB96159.1"/>
    <property type="molecule type" value="Genomic_DNA"/>
</dbReference>
<accession>K6XBF7</accession>
<gene>
    <name evidence="2" type="ORF">KILIM_032_00450</name>
</gene>
<comment type="caution">
    <text evidence="2">The sequence shown here is derived from an EMBL/GenBank/DDBJ whole genome shotgun (WGS) entry which is preliminary data.</text>
</comment>
<dbReference type="Proteomes" id="UP000008366">
    <property type="component" value="Unassembled WGS sequence"/>
</dbReference>
<evidence type="ECO:0000313" key="3">
    <source>
        <dbReference type="Proteomes" id="UP000008366"/>
    </source>
</evidence>
<protein>
    <submittedName>
        <fullName evidence="2">Uncharacterized protein</fullName>
    </submittedName>
</protein>